<dbReference type="Pfam" id="PF17667">
    <property type="entry name" value="Pkinase_fungal"/>
    <property type="match status" value="1"/>
</dbReference>
<dbReference type="InterPro" id="IPR040976">
    <property type="entry name" value="Pkinase_fungal"/>
</dbReference>
<feature type="domain" description="Fungal-type protein kinase" evidence="2">
    <location>
        <begin position="157"/>
        <end position="561"/>
    </location>
</feature>
<feature type="compositionally biased region" description="Acidic residues" evidence="1">
    <location>
        <begin position="558"/>
        <end position="570"/>
    </location>
</feature>
<dbReference type="OrthoDB" id="2797568at2759"/>
<name>A0A1M2V7L7_TRAPU</name>
<evidence type="ECO:0000313" key="4">
    <source>
        <dbReference type="Proteomes" id="UP000184267"/>
    </source>
</evidence>
<protein>
    <recommendedName>
        <fullName evidence="2">Fungal-type protein kinase domain-containing protein</fullName>
    </recommendedName>
</protein>
<dbReference type="OMA" id="RNAWASE"/>
<dbReference type="InterPro" id="IPR008266">
    <property type="entry name" value="Tyr_kinase_AS"/>
</dbReference>
<evidence type="ECO:0000259" key="2">
    <source>
        <dbReference type="Pfam" id="PF17667"/>
    </source>
</evidence>
<dbReference type="PANTHER" id="PTHR38248:SF2">
    <property type="entry name" value="FUNK1 11"/>
    <property type="match status" value="1"/>
</dbReference>
<dbReference type="Proteomes" id="UP000184267">
    <property type="component" value="Unassembled WGS sequence"/>
</dbReference>
<dbReference type="PROSITE" id="PS00109">
    <property type="entry name" value="PROTEIN_KINASE_TYR"/>
    <property type="match status" value="1"/>
</dbReference>
<accession>A0A1M2V7L7</accession>
<dbReference type="PANTHER" id="PTHR38248">
    <property type="entry name" value="FUNK1 6"/>
    <property type="match status" value="1"/>
</dbReference>
<reference evidence="3 4" key="1">
    <citation type="submission" date="2016-10" db="EMBL/GenBank/DDBJ databases">
        <title>Genome sequence of the basidiomycete white-rot fungus Trametes pubescens.</title>
        <authorList>
            <person name="Makela M.R."/>
            <person name="Granchi Z."/>
            <person name="Peng M."/>
            <person name="De Vries R.P."/>
            <person name="Grigoriev I."/>
            <person name="Riley R."/>
            <person name="Hilden K."/>
        </authorList>
    </citation>
    <scope>NUCLEOTIDE SEQUENCE [LARGE SCALE GENOMIC DNA]</scope>
    <source>
        <strain evidence="3 4">FBCC735</strain>
    </source>
</reference>
<evidence type="ECO:0000256" key="1">
    <source>
        <dbReference type="SAM" id="MobiDB-lite"/>
    </source>
</evidence>
<dbReference type="EMBL" id="MNAD01001604">
    <property type="protein sequence ID" value="OJT03599.1"/>
    <property type="molecule type" value="Genomic_DNA"/>
</dbReference>
<proteinExistence type="predicted"/>
<organism evidence="3 4">
    <name type="scientific">Trametes pubescens</name>
    <name type="common">White-rot fungus</name>
    <dbReference type="NCBI Taxonomy" id="154538"/>
    <lineage>
        <taxon>Eukaryota</taxon>
        <taxon>Fungi</taxon>
        <taxon>Dikarya</taxon>
        <taxon>Basidiomycota</taxon>
        <taxon>Agaricomycotina</taxon>
        <taxon>Agaricomycetes</taxon>
        <taxon>Polyporales</taxon>
        <taxon>Polyporaceae</taxon>
        <taxon>Trametes</taxon>
    </lineage>
</organism>
<feature type="region of interest" description="Disordered" evidence="1">
    <location>
        <begin position="554"/>
        <end position="593"/>
    </location>
</feature>
<gene>
    <name evidence="3" type="ORF">TRAPUB_5775</name>
</gene>
<keyword evidence="4" id="KW-1185">Reference proteome</keyword>
<dbReference type="STRING" id="154538.A0A1M2V7L7"/>
<dbReference type="AlphaFoldDB" id="A0A1M2V7L7"/>
<dbReference type="GO" id="GO:0004672">
    <property type="term" value="F:protein kinase activity"/>
    <property type="evidence" value="ECO:0007669"/>
    <property type="project" value="InterPro"/>
</dbReference>
<comment type="caution">
    <text evidence="3">The sequence shown here is derived from an EMBL/GenBank/DDBJ whole genome shotgun (WGS) entry which is preliminary data.</text>
</comment>
<evidence type="ECO:0000313" key="3">
    <source>
        <dbReference type="EMBL" id="OJT03599.1"/>
    </source>
</evidence>
<sequence>MVVAWADRKQTNIQNRNAWASELSGRIHFYGKDVDQFINTLVPCSTPYTLSEDLKDSFEAYKPGPGREIQEYPNVIAGLTTLVEPFPACKRLTFANTYQQQIDFPFNAFTTHHHSTAPDISVSFPGKPLGEKSWQHLSLVVESKDIAIKDPFVRDGKKHTGTIEQMAKNARNLMLTHGLLAAFVVGIYGNTVRLVRFDHTCALVSKPFYLTQEGGRRLLQKFLWHFTHPVVGNDIVGNDPTVMKLDDRDQKWIKDELQKGGVLHWQAHVEEIAKGRRVEVYDEKTGRCVPYLVYQLLDVNGRLFSRATTVWRAIEDTRIWKNGRLVRDRSRKTPAKPQIMKEAWRQLVRTAESKFYERLNARITSEERYGLATMVCGGDLGEFEVRWWKETDRRRKEASASSHADIIPEDVSAAGPSNPGLSSRLFSSIGSSTSPLASSIESPQDYIPSADFPLLYPQHQTNSWRLVHEDKNWHRERSHMRIIIDDVGRPLTEFDSTLELVCAVRDAIRGHQLAWQKAGVMHRDVSVGNILITDQVRLDSDKKSIGFLHDYDYSSMETDSDEEPEADELSDSSAEPGEGDPTQTAIAPDDPAKYKERTVGITVSISEILANETSVI</sequence>